<evidence type="ECO:0000313" key="2">
    <source>
        <dbReference type="EMBL" id="QHI99026.1"/>
    </source>
</evidence>
<protein>
    <submittedName>
        <fullName evidence="2">Carboxypeptidase regulatory-like domain-containing protein</fullName>
    </submittedName>
</protein>
<evidence type="ECO:0000256" key="1">
    <source>
        <dbReference type="SAM" id="SignalP"/>
    </source>
</evidence>
<dbReference type="EMBL" id="CP047650">
    <property type="protein sequence ID" value="QHI99026.1"/>
    <property type="molecule type" value="Genomic_DNA"/>
</dbReference>
<keyword evidence="2" id="KW-0378">Hydrolase</keyword>
<dbReference type="KEGG" id="xyk:GT347_14130"/>
<sequence length="128" mass="13794">MPRLFSVLLPAATLCCALAGAAHAQSPADVKYRCGGIGSDESTQMREEMKSHPLSLLFAKPDGDYLADVQVSLSDTQGKPLQEWKASGPVCLVDLPPGRYKVSARSGDTSRDREVNVGATPVRLDFRF</sequence>
<reference evidence="2 3" key="1">
    <citation type="submission" date="2020-01" db="EMBL/GenBank/DDBJ databases">
        <title>Genome sequencing of strain KACC 21265.</title>
        <authorList>
            <person name="Heo J."/>
            <person name="Kim S.-J."/>
            <person name="Kim J.-S."/>
            <person name="Hong S.-B."/>
            <person name="Kwon S.-W."/>
        </authorList>
    </citation>
    <scope>NUCLEOTIDE SEQUENCE [LARGE SCALE GENOMIC DNA]</scope>
    <source>
        <strain evidence="2 3">KACC 21265</strain>
    </source>
</reference>
<gene>
    <name evidence="2" type="ORF">GT347_14130</name>
</gene>
<feature type="chain" id="PRO_5032749972" evidence="1">
    <location>
        <begin position="25"/>
        <end position="128"/>
    </location>
</feature>
<dbReference type="RefSeq" id="WP_160552759.1">
    <property type="nucleotide sequence ID" value="NZ_CP047650.1"/>
</dbReference>
<keyword evidence="2" id="KW-0645">Protease</keyword>
<accession>A0A857J5C5</accession>
<organism evidence="2 3">
    <name type="scientific">Xylophilus rhododendri</name>
    <dbReference type="NCBI Taxonomy" id="2697032"/>
    <lineage>
        <taxon>Bacteria</taxon>
        <taxon>Pseudomonadati</taxon>
        <taxon>Pseudomonadota</taxon>
        <taxon>Betaproteobacteria</taxon>
        <taxon>Burkholderiales</taxon>
        <taxon>Xylophilus</taxon>
    </lineage>
</organism>
<keyword evidence="1" id="KW-0732">Signal</keyword>
<dbReference type="AlphaFoldDB" id="A0A857J5C5"/>
<proteinExistence type="predicted"/>
<feature type="signal peptide" evidence="1">
    <location>
        <begin position="1"/>
        <end position="24"/>
    </location>
</feature>
<dbReference type="Proteomes" id="UP000464787">
    <property type="component" value="Chromosome"/>
</dbReference>
<name>A0A857J5C5_9BURK</name>
<keyword evidence="2" id="KW-0121">Carboxypeptidase</keyword>
<keyword evidence="3" id="KW-1185">Reference proteome</keyword>
<evidence type="ECO:0000313" key="3">
    <source>
        <dbReference type="Proteomes" id="UP000464787"/>
    </source>
</evidence>
<dbReference type="GO" id="GO:0004180">
    <property type="term" value="F:carboxypeptidase activity"/>
    <property type="evidence" value="ECO:0007669"/>
    <property type="project" value="UniProtKB-KW"/>
</dbReference>